<gene>
    <name evidence="4" type="ORF">EZS26_001010</name>
</gene>
<dbReference type="Pfam" id="PF13359">
    <property type="entry name" value="DDE_Tnp_4"/>
    <property type="match status" value="1"/>
</dbReference>
<name>A0A5M8P3L0_9BACT</name>
<sequence length="78" mass="9081">MPTRKPKGKNLSEKQKQENREISSFRILVEHAIGGVKRCRIVKDRFRCYKDGFEDTVMLIACGLHNFRISLKNNSIET</sequence>
<evidence type="ECO:0000259" key="3">
    <source>
        <dbReference type="Pfam" id="PF13359"/>
    </source>
</evidence>
<evidence type="ECO:0000313" key="5">
    <source>
        <dbReference type="Proteomes" id="UP000324575"/>
    </source>
</evidence>
<feature type="domain" description="DDE Tnp4" evidence="3">
    <location>
        <begin position="2"/>
        <end position="66"/>
    </location>
</feature>
<protein>
    <recommendedName>
        <fullName evidence="3">DDE Tnp4 domain-containing protein</fullName>
    </recommendedName>
</protein>
<dbReference type="InterPro" id="IPR027806">
    <property type="entry name" value="HARBI1_dom"/>
</dbReference>
<accession>A0A5M8P3L0</accession>
<dbReference type="GO" id="GO:0046872">
    <property type="term" value="F:metal ion binding"/>
    <property type="evidence" value="ECO:0007669"/>
    <property type="project" value="UniProtKB-KW"/>
</dbReference>
<organism evidence="4 5">
    <name type="scientific">Candidatus Ordinivivax streblomastigis</name>
    <dbReference type="NCBI Taxonomy" id="2540710"/>
    <lineage>
        <taxon>Bacteria</taxon>
        <taxon>Pseudomonadati</taxon>
        <taxon>Bacteroidota</taxon>
        <taxon>Bacteroidia</taxon>
        <taxon>Bacteroidales</taxon>
        <taxon>Candidatus Ordinivivax</taxon>
    </lineage>
</organism>
<keyword evidence="2" id="KW-0479">Metal-binding</keyword>
<comment type="caution">
    <text evidence="4">The sequence shown here is derived from an EMBL/GenBank/DDBJ whole genome shotgun (WGS) entry which is preliminary data.</text>
</comment>
<dbReference type="Proteomes" id="UP000324575">
    <property type="component" value="Unassembled WGS sequence"/>
</dbReference>
<dbReference type="AlphaFoldDB" id="A0A5M8P3L0"/>
<dbReference type="EMBL" id="SNRX01000005">
    <property type="protein sequence ID" value="KAA6302840.1"/>
    <property type="molecule type" value="Genomic_DNA"/>
</dbReference>
<evidence type="ECO:0000256" key="1">
    <source>
        <dbReference type="ARBA" id="ARBA00001968"/>
    </source>
</evidence>
<reference evidence="4 5" key="1">
    <citation type="submission" date="2019-03" db="EMBL/GenBank/DDBJ databases">
        <title>Single cell metagenomics reveals metabolic interactions within the superorganism composed of flagellate Streblomastix strix and complex community of Bacteroidetes bacteria on its surface.</title>
        <authorList>
            <person name="Treitli S.C."/>
            <person name="Kolisko M."/>
            <person name="Husnik F."/>
            <person name="Keeling P."/>
            <person name="Hampl V."/>
        </authorList>
    </citation>
    <scope>NUCLEOTIDE SEQUENCE [LARGE SCALE GENOMIC DNA]</scope>
    <source>
        <strain evidence="4">St1</strain>
    </source>
</reference>
<evidence type="ECO:0000256" key="2">
    <source>
        <dbReference type="ARBA" id="ARBA00022723"/>
    </source>
</evidence>
<evidence type="ECO:0000313" key="4">
    <source>
        <dbReference type="EMBL" id="KAA6302840.1"/>
    </source>
</evidence>
<proteinExistence type="predicted"/>
<comment type="cofactor">
    <cofactor evidence="1">
        <name>a divalent metal cation</name>
        <dbReference type="ChEBI" id="CHEBI:60240"/>
    </cofactor>
</comment>